<keyword evidence="11" id="KW-0325">Glycoprotein</keyword>
<keyword evidence="6" id="KW-0732">Signal</keyword>
<accession>B9T6U2</accession>
<dbReference type="Gene3D" id="3.80.10.10">
    <property type="entry name" value="Ribonuclease Inhibitor"/>
    <property type="match status" value="1"/>
</dbReference>
<dbReference type="Proteomes" id="UP000008311">
    <property type="component" value="Unassembled WGS sequence"/>
</dbReference>
<keyword evidence="8 12" id="KW-1133">Transmembrane helix</keyword>
<dbReference type="Pfam" id="PF08263">
    <property type="entry name" value="LRRNT_2"/>
    <property type="match status" value="1"/>
</dbReference>
<keyword evidence="9 12" id="KW-0472">Membrane</keyword>
<keyword evidence="10" id="KW-0675">Receptor</keyword>
<feature type="non-terminal residue" evidence="14">
    <location>
        <position position="206"/>
    </location>
</feature>
<dbReference type="EMBL" id="EQ974644">
    <property type="protein sequence ID" value="EEF28422.1"/>
    <property type="molecule type" value="Genomic_DNA"/>
</dbReference>
<dbReference type="InParanoid" id="B9T6U2"/>
<evidence type="ECO:0000256" key="5">
    <source>
        <dbReference type="ARBA" id="ARBA00022692"/>
    </source>
</evidence>
<keyword evidence="3" id="KW-1003">Cell membrane</keyword>
<dbReference type="PANTHER" id="PTHR48052:SF95">
    <property type="entry name" value="NON-SPECIFIC SERINE_THREONINE PROTEIN KINASE"/>
    <property type="match status" value="1"/>
</dbReference>
<keyword evidence="7" id="KW-0677">Repeat</keyword>
<dbReference type="GO" id="GO:0005886">
    <property type="term" value="C:plasma membrane"/>
    <property type="evidence" value="ECO:0007669"/>
    <property type="project" value="UniProtKB-SubCell"/>
</dbReference>
<protein>
    <recommendedName>
        <fullName evidence="13">Leucine-rich repeat-containing N-terminal plant-type domain-containing protein</fullName>
    </recommendedName>
</protein>
<evidence type="ECO:0000313" key="15">
    <source>
        <dbReference type="Proteomes" id="UP000008311"/>
    </source>
</evidence>
<gene>
    <name evidence="14" type="ORF">RCOM_0439120</name>
</gene>
<dbReference type="eggNOG" id="ENOG502QQ5H">
    <property type="taxonomic scope" value="Eukaryota"/>
</dbReference>
<dbReference type="InterPro" id="IPR001611">
    <property type="entry name" value="Leu-rich_rpt"/>
</dbReference>
<dbReference type="PROSITE" id="PS51450">
    <property type="entry name" value="LRR"/>
    <property type="match status" value="1"/>
</dbReference>
<evidence type="ECO:0000259" key="13">
    <source>
        <dbReference type="Pfam" id="PF08263"/>
    </source>
</evidence>
<dbReference type="PANTHER" id="PTHR48052">
    <property type="entry name" value="UNNAMED PRODUCT"/>
    <property type="match status" value="1"/>
</dbReference>
<keyword evidence="4" id="KW-0433">Leucine-rich repeat</keyword>
<feature type="domain" description="Leucine-rich repeat-containing N-terminal plant-type" evidence="13">
    <location>
        <begin position="45"/>
        <end position="84"/>
    </location>
</feature>
<evidence type="ECO:0000256" key="4">
    <source>
        <dbReference type="ARBA" id="ARBA00022614"/>
    </source>
</evidence>
<evidence type="ECO:0000256" key="6">
    <source>
        <dbReference type="ARBA" id="ARBA00022729"/>
    </source>
</evidence>
<evidence type="ECO:0000256" key="7">
    <source>
        <dbReference type="ARBA" id="ARBA00022737"/>
    </source>
</evidence>
<dbReference type="InterPro" id="IPR013210">
    <property type="entry name" value="LRR_N_plant-typ"/>
</dbReference>
<dbReference type="SUPFAM" id="SSF52058">
    <property type="entry name" value="L domain-like"/>
    <property type="match status" value="1"/>
</dbReference>
<dbReference type="InterPro" id="IPR032675">
    <property type="entry name" value="LRR_dom_sf"/>
</dbReference>
<comment type="similarity">
    <text evidence="2">Belongs to the RLP family.</text>
</comment>
<comment type="subcellular location">
    <subcellularLocation>
        <location evidence="1">Cell membrane</location>
        <topology evidence="1">Single-pass type I membrane protein</topology>
    </subcellularLocation>
</comment>
<dbReference type="Pfam" id="PF00560">
    <property type="entry name" value="LRR_1"/>
    <property type="match status" value="3"/>
</dbReference>
<evidence type="ECO:0000256" key="9">
    <source>
        <dbReference type="ARBA" id="ARBA00023136"/>
    </source>
</evidence>
<evidence type="ECO:0000313" key="14">
    <source>
        <dbReference type="EMBL" id="EEF28422.1"/>
    </source>
</evidence>
<dbReference type="AlphaFoldDB" id="B9T6U2"/>
<evidence type="ECO:0000256" key="3">
    <source>
        <dbReference type="ARBA" id="ARBA00022475"/>
    </source>
</evidence>
<proteinExistence type="inferred from homology"/>
<evidence type="ECO:0000256" key="10">
    <source>
        <dbReference type="ARBA" id="ARBA00023170"/>
    </source>
</evidence>
<evidence type="ECO:0000256" key="2">
    <source>
        <dbReference type="ARBA" id="ARBA00009592"/>
    </source>
</evidence>
<reference evidence="15" key="1">
    <citation type="journal article" date="2010" name="Nat. Biotechnol.">
        <title>Draft genome sequence of the oilseed species Ricinus communis.</title>
        <authorList>
            <person name="Chan A.P."/>
            <person name="Crabtree J."/>
            <person name="Zhao Q."/>
            <person name="Lorenzi H."/>
            <person name="Orvis J."/>
            <person name="Puiu D."/>
            <person name="Melake-Berhan A."/>
            <person name="Jones K.M."/>
            <person name="Redman J."/>
            <person name="Chen G."/>
            <person name="Cahoon E.B."/>
            <person name="Gedil M."/>
            <person name="Stanke M."/>
            <person name="Haas B.J."/>
            <person name="Wortman J.R."/>
            <person name="Fraser-Liggett C.M."/>
            <person name="Ravel J."/>
            <person name="Rabinowicz P.D."/>
        </authorList>
    </citation>
    <scope>NUCLEOTIDE SEQUENCE [LARGE SCALE GENOMIC DNA]</scope>
    <source>
        <strain evidence="15">cv. Hale</strain>
    </source>
</reference>
<evidence type="ECO:0000256" key="1">
    <source>
        <dbReference type="ARBA" id="ARBA00004251"/>
    </source>
</evidence>
<evidence type="ECO:0000256" key="12">
    <source>
        <dbReference type="SAM" id="Phobius"/>
    </source>
</evidence>
<name>B9T6U2_RICCO</name>
<keyword evidence="15" id="KW-1185">Reference proteome</keyword>
<keyword evidence="5 12" id="KW-0812">Transmembrane</keyword>
<organism evidence="14 15">
    <name type="scientific">Ricinus communis</name>
    <name type="common">Castor bean</name>
    <dbReference type="NCBI Taxonomy" id="3988"/>
    <lineage>
        <taxon>Eukaryota</taxon>
        <taxon>Viridiplantae</taxon>
        <taxon>Streptophyta</taxon>
        <taxon>Embryophyta</taxon>
        <taxon>Tracheophyta</taxon>
        <taxon>Spermatophyta</taxon>
        <taxon>Magnoliopsida</taxon>
        <taxon>eudicotyledons</taxon>
        <taxon>Gunneridae</taxon>
        <taxon>Pentapetalae</taxon>
        <taxon>rosids</taxon>
        <taxon>fabids</taxon>
        <taxon>Malpighiales</taxon>
        <taxon>Euphorbiaceae</taxon>
        <taxon>Acalyphoideae</taxon>
        <taxon>Acalypheae</taxon>
        <taxon>Ricinus</taxon>
    </lineage>
</organism>
<evidence type="ECO:0000256" key="11">
    <source>
        <dbReference type="ARBA" id="ARBA00023180"/>
    </source>
</evidence>
<evidence type="ECO:0000256" key="8">
    <source>
        <dbReference type="ARBA" id="ARBA00022989"/>
    </source>
</evidence>
<feature type="transmembrane region" description="Helical" evidence="12">
    <location>
        <begin position="12"/>
        <end position="30"/>
    </location>
</feature>
<sequence length="206" mass="22195">MKRERKMVSPKDGIYSFGYYILFLLMIIPSQARELASKQSIDNVEVMRLLAFKQSSVQSDPNKSLANWTANSPTSCSWFGVSCSADGHVTSLNLSSAGLIGSLHLPDLTALPSLKHLSLSGNSFSTGDLSAFTATPFILETIGLSSNNISDPLPNLNYLNFSGNKLSGKLNVSPISCKSLSILNLSNNLLSREIPTNFVAHSLPSL</sequence>